<dbReference type="AlphaFoldDB" id="A0A1H2U2R8"/>
<dbReference type="Proteomes" id="UP000199515">
    <property type="component" value="Unassembled WGS sequence"/>
</dbReference>
<evidence type="ECO:0000313" key="1">
    <source>
        <dbReference type="EMBL" id="SDW50297.1"/>
    </source>
</evidence>
<dbReference type="Gene3D" id="3.40.630.30">
    <property type="match status" value="1"/>
</dbReference>
<evidence type="ECO:0008006" key="3">
    <source>
        <dbReference type="Google" id="ProtNLM"/>
    </source>
</evidence>
<proteinExistence type="predicted"/>
<evidence type="ECO:0000313" key="2">
    <source>
        <dbReference type="Proteomes" id="UP000199515"/>
    </source>
</evidence>
<protein>
    <recommendedName>
        <fullName evidence="3">N-acetyltransferase domain-containing protein</fullName>
    </recommendedName>
</protein>
<dbReference type="OrthoDB" id="3617575at2"/>
<name>A0A1H2U2R8_9PSEU</name>
<dbReference type="RefSeq" id="WP_091286573.1">
    <property type="nucleotide sequence ID" value="NZ_FNON01000001.1"/>
</dbReference>
<accession>A0A1H2U2R8</accession>
<sequence>MITLKAVGADPSRAHALFTEPDFYFRTHIPDLLSDKEVRALVTEDALLCEQDGVVVGLIWLAALVEAGYPAHYALHARFTRRCAVADAAGAITEAVRALRACRPVRRVTHEVCEADRRGVELAEELGFALEGSIPGMVTLVDGRRAVRFYAKLFEECHDA</sequence>
<dbReference type="InterPro" id="IPR016181">
    <property type="entry name" value="Acyl_CoA_acyltransferase"/>
</dbReference>
<dbReference type="SUPFAM" id="SSF55729">
    <property type="entry name" value="Acyl-CoA N-acyltransferases (Nat)"/>
    <property type="match status" value="1"/>
</dbReference>
<dbReference type="STRING" id="589385.SAMN05421504_101763"/>
<organism evidence="1 2">
    <name type="scientific">Amycolatopsis xylanica</name>
    <dbReference type="NCBI Taxonomy" id="589385"/>
    <lineage>
        <taxon>Bacteria</taxon>
        <taxon>Bacillati</taxon>
        <taxon>Actinomycetota</taxon>
        <taxon>Actinomycetes</taxon>
        <taxon>Pseudonocardiales</taxon>
        <taxon>Pseudonocardiaceae</taxon>
        <taxon>Amycolatopsis</taxon>
    </lineage>
</organism>
<keyword evidence="2" id="KW-1185">Reference proteome</keyword>
<reference evidence="1 2" key="1">
    <citation type="submission" date="2016-10" db="EMBL/GenBank/DDBJ databases">
        <authorList>
            <person name="de Groot N.N."/>
        </authorList>
    </citation>
    <scope>NUCLEOTIDE SEQUENCE [LARGE SCALE GENOMIC DNA]</scope>
    <source>
        <strain evidence="1 2">CPCC 202699</strain>
    </source>
</reference>
<dbReference type="EMBL" id="FNON01000001">
    <property type="protein sequence ID" value="SDW50297.1"/>
    <property type="molecule type" value="Genomic_DNA"/>
</dbReference>
<gene>
    <name evidence="1" type="ORF">SAMN05421504_101763</name>
</gene>